<reference evidence="2" key="1">
    <citation type="journal article" date="2002" name="Science">
        <title>The draft genome of Ciona intestinalis: insights into chordate and vertebrate origins.</title>
        <authorList>
            <person name="Dehal P."/>
            <person name="Satou Y."/>
            <person name="Campbell R.K."/>
            <person name="Chapman J."/>
            <person name="Degnan B."/>
            <person name="De Tomaso A."/>
            <person name="Davidson B."/>
            <person name="Di Gregorio A."/>
            <person name="Gelpke M."/>
            <person name="Goodstein D.M."/>
            <person name="Harafuji N."/>
            <person name="Hastings K.E."/>
            <person name="Ho I."/>
            <person name="Hotta K."/>
            <person name="Huang W."/>
            <person name="Kawashima T."/>
            <person name="Lemaire P."/>
            <person name="Martinez D."/>
            <person name="Meinertzhagen I.A."/>
            <person name="Necula S."/>
            <person name="Nonaka M."/>
            <person name="Putnam N."/>
            <person name="Rash S."/>
            <person name="Saiga H."/>
            <person name="Satake M."/>
            <person name="Terry A."/>
            <person name="Yamada L."/>
            <person name="Wang H.G."/>
            <person name="Awazu S."/>
            <person name="Azumi K."/>
            <person name="Boore J."/>
            <person name="Branno M."/>
            <person name="Chin-Bow S."/>
            <person name="DeSantis R."/>
            <person name="Doyle S."/>
            <person name="Francino P."/>
            <person name="Keys D.N."/>
            <person name="Haga S."/>
            <person name="Hayashi H."/>
            <person name="Hino K."/>
            <person name="Imai K.S."/>
            <person name="Inaba K."/>
            <person name="Kano S."/>
            <person name="Kobayashi K."/>
            <person name="Kobayashi M."/>
            <person name="Lee B.I."/>
            <person name="Makabe K.W."/>
            <person name="Manohar C."/>
            <person name="Matassi G."/>
            <person name="Medina M."/>
            <person name="Mochizuki Y."/>
            <person name="Mount S."/>
            <person name="Morishita T."/>
            <person name="Miura S."/>
            <person name="Nakayama A."/>
            <person name="Nishizaka S."/>
            <person name="Nomoto H."/>
            <person name="Ohta F."/>
            <person name="Oishi K."/>
            <person name="Rigoutsos I."/>
            <person name="Sano M."/>
            <person name="Sasaki A."/>
            <person name="Sasakura Y."/>
            <person name="Shoguchi E."/>
            <person name="Shin-i T."/>
            <person name="Spagnuolo A."/>
            <person name="Stainier D."/>
            <person name="Suzuki M.M."/>
            <person name="Tassy O."/>
            <person name="Takatori N."/>
            <person name="Tokuoka M."/>
            <person name="Yagi K."/>
            <person name="Yoshizaki F."/>
            <person name="Wada S."/>
            <person name="Zhang C."/>
            <person name="Hyatt P.D."/>
            <person name="Larimer F."/>
            <person name="Detter C."/>
            <person name="Doggett N."/>
            <person name="Glavina T."/>
            <person name="Hawkins T."/>
            <person name="Richardson P."/>
            <person name="Lucas S."/>
            <person name="Kohara Y."/>
            <person name="Levine M."/>
            <person name="Satoh N."/>
            <person name="Rokhsar D.S."/>
        </authorList>
    </citation>
    <scope>NUCLEOTIDE SEQUENCE [LARGE SCALE GENOMIC DNA]</scope>
</reference>
<reference evidence="1" key="4">
    <citation type="submission" date="2025-09" db="UniProtKB">
        <authorList>
            <consortium name="Ensembl"/>
        </authorList>
    </citation>
    <scope>IDENTIFICATION</scope>
</reference>
<evidence type="ECO:0000313" key="1">
    <source>
        <dbReference type="Ensembl" id="ENSCINP00000026663.1"/>
    </source>
</evidence>
<dbReference type="HOGENOM" id="CLU_1864420_0_0_1"/>
<dbReference type="InParanoid" id="F7BGM5"/>
<dbReference type="Proteomes" id="UP000008144">
    <property type="component" value="Chromosome 14"/>
</dbReference>
<dbReference type="EMBL" id="EAAA01001163">
    <property type="status" value="NOT_ANNOTATED_CDS"/>
    <property type="molecule type" value="Genomic_DNA"/>
</dbReference>
<keyword evidence="2" id="KW-1185">Reference proteome</keyword>
<name>F7BGM5_CIOIN</name>
<reference evidence="1" key="3">
    <citation type="submission" date="2025-08" db="UniProtKB">
        <authorList>
            <consortium name="Ensembl"/>
        </authorList>
    </citation>
    <scope>IDENTIFICATION</scope>
</reference>
<dbReference type="AlphaFoldDB" id="F7BGM5"/>
<organism evidence="1 2">
    <name type="scientific">Ciona intestinalis</name>
    <name type="common">Transparent sea squirt</name>
    <name type="synonym">Ascidia intestinalis</name>
    <dbReference type="NCBI Taxonomy" id="7719"/>
    <lineage>
        <taxon>Eukaryota</taxon>
        <taxon>Metazoa</taxon>
        <taxon>Chordata</taxon>
        <taxon>Tunicata</taxon>
        <taxon>Ascidiacea</taxon>
        <taxon>Phlebobranchia</taxon>
        <taxon>Cionidae</taxon>
        <taxon>Ciona</taxon>
    </lineage>
</organism>
<reference evidence="1" key="2">
    <citation type="journal article" date="2008" name="Genome Biol.">
        <title>Improved genome assembly and evidence-based global gene model set for the chordate Ciona intestinalis: new insight into intron and operon populations.</title>
        <authorList>
            <person name="Satou Y."/>
            <person name="Mineta K."/>
            <person name="Ogasawara M."/>
            <person name="Sasakura Y."/>
            <person name="Shoguchi E."/>
            <person name="Ueno K."/>
            <person name="Yamada L."/>
            <person name="Matsumoto J."/>
            <person name="Wasserscheid J."/>
            <person name="Dewar K."/>
            <person name="Wiley G.B."/>
            <person name="Macmil S.L."/>
            <person name="Roe B.A."/>
            <person name="Zeller R.W."/>
            <person name="Hastings K.E."/>
            <person name="Lemaire P."/>
            <person name="Lindquist E."/>
            <person name="Endo T."/>
            <person name="Hotta K."/>
            <person name="Inaba K."/>
        </authorList>
    </citation>
    <scope>NUCLEOTIDE SEQUENCE [LARGE SCALE GENOMIC DNA]</scope>
    <source>
        <strain evidence="1">wild type</strain>
    </source>
</reference>
<dbReference type="Ensembl" id="ENSCINT00000026909.1">
    <property type="protein sequence ID" value="ENSCINP00000026663.1"/>
    <property type="gene ID" value="ENSCING00000014839.1"/>
</dbReference>
<accession>F7BGM5</accession>
<sequence length="137" mass="15740">MGLAMEFDKKVKNGELPKVQTIMQITQKIGFLKKIEDIESECVAAMELKAGEKYILEEILQQCYKDCSARALQQYDALKVPEKDDNLKLRTSLVNHLRSKHAELQQTNNTRKVQENNKIIEKGEVAGNVYLKEMEKV</sequence>
<protein>
    <submittedName>
        <fullName evidence="1">Uncharacterized protein</fullName>
    </submittedName>
</protein>
<evidence type="ECO:0000313" key="2">
    <source>
        <dbReference type="Proteomes" id="UP000008144"/>
    </source>
</evidence>
<proteinExistence type="predicted"/>